<dbReference type="PANTHER" id="PTHR24388">
    <property type="entry name" value="ZINC FINGER PROTEIN"/>
    <property type="match status" value="1"/>
</dbReference>
<dbReference type="PROSITE" id="PS50157">
    <property type="entry name" value="ZINC_FINGER_C2H2_2"/>
    <property type="match status" value="2"/>
</dbReference>
<evidence type="ECO:0000256" key="8">
    <source>
        <dbReference type="PROSITE-ProRule" id="PRU00042"/>
    </source>
</evidence>
<name>A0AAE1ESU8_PETCI</name>
<dbReference type="PROSITE" id="PS00028">
    <property type="entry name" value="ZINC_FINGER_C2H2_1"/>
    <property type="match status" value="1"/>
</dbReference>
<dbReference type="SMART" id="SM00355">
    <property type="entry name" value="ZnF_C2H2"/>
    <property type="match status" value="4"/>
</dbReference>
<protein>
    <recommendedName>
        <fullName evidence="9">C2H2-type domain-containing protein</fullName>
    </recommendedName>
</protein>
<keyword evidence="11" id="KW-1185">Reference proteome</keyword>
<dbReference type="Gene3D" id="3.30.160.60">
    <property type="entry name" value="Classic Zinc Finger"/>
    <property type="match status" value="3"/>
</dbReference>
<evidence type="ECO:0000256" key="1">
    <source>
        <dbReference type="ARBA" id="ARBA00004123"/>
    </source>
</evidence>
<dbReference type="PANTHER" id="PTHR24388:SF54">
    <property type="entry name" value="PROTEIN ESCARGOT"/>
    <property type="match status" value="1"/>
</dbReference>
<evidence type="ECO:0000259" key="9">
    <source>
        <dbReference type="PROSITE" id="PS50157"/>
    </source>
</evidence>
<dbReference type="FunFam" id="3.30.160.60:FF:002104">
    <property type="entry name" value="Si:ch211-266d19.4"/>
    <property type="match status" value="1"/>
</dbReference>
<dbReference type="GO" id="GO:0005634">
    <property type="term" value="C:nucleus"/>
    <property type="evidence" value="ECO:0007669"/>
    <property type="project" value="UniProtKB-SubCell"/>
</dbReference>
<keyword evidence="4 8" id="KW-0863">Zinc-finger</keyword>
<dbReference type="GO" id="GO:0000981">
    <property type="term" value="F:DNA-binding transcription factor activity, RNA polymerase II-specific"/>
    <property type="evidence" value="ECO:0007669"/>
    <property type="project" value="TreeGrafter"/>
</dbReference>
<keyword evidence="6" id="KW-0539">Nucleus</keyword>
<dbReference type="GO" id="GO:0000978">
    <property type="term" value="F:RNA polymerase II cis-regulatory region sequence-specific DNA binding"/>
    <property type="evidence" value="ECO:0007669"/>
    <property type="project" value="TreeGrafter"/>
</dbReference>
<keyword evidence="5" id="KW-0862">Zinc</keyword>
<reference evidence="10" key="1">
    <citation type="submission" date="2023-10" db="EMBL/GenBank/DDBJ databases">
        <title>Genome assemblies of two species of porcelain crab, Petrolisthes cinctipes and Petrolisthes manimaculis (Anomura: Porcellanidae).</title>
        <authorList>
            <person name="Angst P."/>
        </authorList>
    </citation>
    <scope>NUCLEOTIDE SEQUENCE</scope>
    <source>
        <strain evidence="10">PB745_01</strain>
        <tissue evidence="10">Gill</tissue>
    </source>
</reference>
<dbReference type="GO" id="GO:0008270">
    <property type="term" value="F:zinc ion binding"/>
    <property type="evidence" value="ECO:0007669"/>
    <property type="project" value="UniProtKB-KW"/>
</dbReference>
<dbReference type="InterPro" id="IPR036236">
    <property type="entry name" value="Znf_C2H2_sf"/>
</dbReference>
<keyword evidence="2" id="KW-0479">Metal-binding</keyword>
<evidence type="ECO:0000313" key="11">
    <source>
        <dbReference type="Proteomes" id="UP001286313"/>
    </source>
</evidence>
<dbReference type="FunFam" id="3.30.160.60:FF:000072">
    <property type="entry name" value="zinc finger protein 143 isoform X1"/>
    <property type="match status" value="1"/>
</dbReference>
<feature type="domain" description="C2H2-type" evidence="9">
    <location>
        <begin position="150"/>
        <end position="177"/>
    </location>
</feature>
<dbReference type="Pfam" id="PF00096">
    <property type="entry name" value="zf-C2H2"/>
    <property type="match status" value="1"/>
</dbReference>
<comment type="subcellular location">
    <subcellularLocation>
        <location evidence="1">Nucleus</location>
    </subcellularLocation>
</comment>
<evidence type="ECO:0000256" key="7">
    <source>
        <dbReference type="ARBA" id="ARBA00037948"/>
    </source>
</evidence>
<comment type="similarity">
    <text evidence="7">Belongs to the snail C2H2-type zinc-finger protein family.</text>
</comment>
<evidence type="ECO:0000256" key="5">
    <source>
        <dbReference type="ARBA" id="ARBA00022833"/>
    </source>
</evidence>
<sequence>MWAVLSSWESNEGISFQRRPWTAETLQSRPVNLTSRSHDAMIVQAEVTSPAHPPDSPRRAQAASHSPQVVTAECVGGGVGVAVTGVAESWDSVSRVCHHGCSVDTCRTCKPFTCHHCPYATRSRADLVKHCRQWLEQLSRVGVVAGKAKVTCPLCGKVCSRSDKLKLHLRTHTGERPYLCTYCDHRSRTSDDLKRHVRTHTGERPYQCPFCPYRASDPSTIRSHKKHRHHELFHQARLSQQHHDKANG</sequence>
<evidence type="ECO:0000256" key="2">
    <source>
        <dbReference type="ARBA" id="ARBA00022723"/>
    </source>
</evidence>
<feature type="domain" description="C2H2-type" evidence="9">
    <location>
        <begin position="178"/>
        <end position="205"/>
    </location>
</feature>
<dbReference type="EMBL" id="JAWQEG010004639">
    <property type="protein sequence ID" value="KAK3860750.1"/>
    <property type="molecule type" value="Genomic_DNA"/>
</dbReference>
<evidence type="ECO:0000313" key="10">
    <source>
        <dbReference type="EMBL" id="KAK3860750.1"/>
    </source>
</evidence>
<gene>
    <name evidence="10" type="ORF">Pcinc_033219</name>
</gene>
<evidence type="ECO:0000256" key="6">
    <source>
        <dbReference type="ARBA" id="ARBA00023242"/>
    </source>
</evidence>
<dbReference type="Proteomes" id="UP001286313">
    <property type="component" value="Unassembled WGS sequence"/>
</dbReference>
<dbReference type="AlphaFoldDB" id="A0AAE1ESU8"/>
<comment type="caution">
    <text evidence="10">The sequence shown here is derived from an EMBL/GenBank/DDBJ whole genome shotgun (WGS) entry which is preliminary data.</text>
</comment>
<evidence type="ECO:0000256" key="3">
    <source>
        <dbReference type="ARBA" id="ARBA00022737"/>
    </source>
</evidence>
<dbReference type="Pfam" id="PF13465">
    <property type="entry name" value="zf-H2C2_2"/>
    <property type="match status" value="1"/>
</dbReference>
<organism evidence="10 11">
    <name type="scientific">Petrolisthes cinctipes</name>
    <name type="common">Flat porcelain crab</name>
    <dbReference type="NCBI Taxonomy" id="88211"/>
    <lineage>
        <taxon>Eukaryota</taxon>
        <taxon>Metazoa</taxon>
        <taxon>Ecdysozoa</taxon>
        <taxon>Arthropoda</taxon>
        <taxon>Crustacea</taxon>
        <taxon>Multicrustacea</taxon>
        <taxon>Malacostraca</taxon>
        <taxon>Eumalacostraca</taxon>
        <taxon>Eucarida</taxon>
        <taxon>Decapoda</taxon>
        <taxon>Pleocyemata</taxon>
        <taxon>Anomura</taxon>
        <taxon>Galatheoidea</taxon>
        <taxon>Porcellanidae</taxon>
        <taxon>Petrolisthes</taxon>
    </lineage>
</organism>
<proteinExistence type="inferred from homology"/>
<keyword evidence="3" id="KW-0677">Repeat</keyword>
<dbReference type="SUPFAM" id="SSF57667">
    <property type="entry name" value="beta-beta-alpha zinc fingers"/>
    <property type="match status" value="2"/>
</dbReference>
<dbReference type="InterPro" id="IPR050527">
    <property type="entry name" value="Snail/Krueppel_Znf"/>
</dbReference>
<dbReference type="InterPro" id="IPR013087">
    <property type="entry name" value="Znf_C2H2_type"/>
</dbReference>
<accession>A0AAE1ESU8</accession>
<evidence type="ECO:0000256" key="4">
    <source>
        <dbReference type="ARBA" id="ARBA00022771"/>
    </source>
</evidence>